<reference evidence="2 3" key="1">
    <citation type="submission" date="2016-06" db="EMBL/GenBank/DDBJ databases">
        <authorList>
            <person name="Kjaerup R.B."/>
            <person name="Dalgaard T.S."/>
            <person name="Juul-Madsen H.R."/>
        </authorList>
    </citation>
    <scope>NUCLEOTIDE SEQUENCE [LARGE SCALE GENOMIC DNA]</scope>
</reference>
<dbReference type="EMBL" id="LT853694">
    <property type="protein sequence ID" value="SMQ49396.1"/>
    <property type="molecule type" value="Genomic_DNA"/>
</dbReference>
<sequence>MKLSMAFIAVLAPLLQQVHVDHWGCNDAGLEYPNGIADDRCGAPGKTAKFCVQISNAGTEHRPKCDSPFNVRRFWLGHWLYTRDGSYDYCRDNPAGAWACMGGVDDATGNA</sequence>
<evidence type="ECO:0000256" key="1">
    <source>
        <dbReference type="SAM" id="SignalP"/>
    </source>
</evidence>
<gene>
    <name evidence="2" type="ORF">ZT3D7_G4547</name>
</gene>
<dbReference type="Proteomes" id="UP000215127">
    <property type="component" value="Chromosome 3"/>
</dbReference>
<protein>
    <recommendedName>
        <fullName evidence="4">Secreted protein</fullName>
    </recommendedName>
</protein>
<evidence type="ECO:0000313" key="3">
    <source>
        <dbReference type="Proteomes" id="UP000215127"/>
    </source>
</evidence>
<keyword evidence="3" id="KW-1185">Reference proteome</keyword>
<proteinExistence type="predicted"/>
<organism evidence="2 3">
    <name type="scientific">Zymoseptoria tritici (strain ST99CH_3D7)</name>
    <dbReference type="NCBI Taxonomy" id="1276538"/>
    <lineage>
        <taxon>Eukaryota</taxon>
        <taxon>Fungi</taxon>
        <taxon>Dikarya</taxon>
        <taxon>Ascomycota</taxon>
        <taxon>Pezizomycotina</taxon>
        <taxon>Dothideomycetes</taxon>
        <taxon>Dothideomycetidae</taxon>
        <taxon>Mycosphaerellales</taxon>
        <taxon>Mycosphaerellaceae</taxon>
        <taxon>Zymoseptoria</taxon>
    </lineage>
</organism>
<evidence type="ECO:0000313" key="2">
    <source>
        <dbReference type="EMBL" id="SMQ49396.1"/>
    </source>
</evidence>
<feature type="chain" id="PRO_5010873645" description="Secreted protein" evidence="1">
    <location>
        <begin position="21"/>
        <end position="111"/>
    </location>
</feature>
<keyword evidence="1" id="KW-0732">Signal</keyword>
<evidence type="ECO:0008006" key="4">
    <source>
        <dbReference type="Google" id="ProtNLM"/>
    </source>
</evidence>
<dbReference type="AlphaFoldDB" id="A0A1X7RPR0"/>
<accession>A0A1X7RPR0</accession>
<feature type="signal peptide" evidence="1">
    <location>
        <begin position="1"/>
        <end position="20"/>
    </location>
</feature>
<name>A0A1X7RPR0_ZYMT9</name>